<dbReference type="AlphaFoldDB" id="M1LX95"/>
<accession>M1LX95</accession>
<evidence type="ECO:0000313" key="1">
    <source>
        <dbReference type="EMBL" id="AGF57870.1"/>
    </source>
</evidence>
<protein>
    <submittedName>
        <fullName evidence="1">Uncharacterized protein</fullName>
    </submittedName>
</protein>
<organism evidence="1 2">
    <name type="scientific">Clostridium saccharoperbutylacetonicum N1-4(HMT)</name>
    <dbReference type="NCBI Taxonomy" id="931276"/>
    <lineage>
        <taxon>Bacteria</taxon>
        <taxon>Bacillati</taxon>
        <taxon>Bacillota</taxon>
        <taxon>Clostridia</taxon>
        <taxon>Eubacteriales</taxon>
        <taxon>Clostridiaceae</taxon>
        <taxon>Clostridium</taxon>
    </lineage>
</organism>
<keyword evidence="2" id="KW-1185">Reference proteome</keyword>
<gene>
    <name evidence="1" type="ORF">Cspa_c41170</name>
</gene>
<reference evidence="1 2" key="1">
    <citation type="submission" date="2013-02" db="EMBL/GenBank/DDBJ databases">
        <title>Genome sequence of Clostridium saccharoperbutylacetonicum N1-4(HMT).</title>
        <authorList>
            <person name="Poehlein A."/>
            <person name="Daniel R."/>
        </authorList>
    </citation>
    <scope>NUCLEOTIDE SEQUENCE [LARGE SCALE GENOMIC DNA]</scope>
    <source>
        <strain evidence="2">N1-4(HMT)</strain>
    </source>
</reference>
<name>M1LX95_9CLOT</name>
<sequence>MKIDILKNVEKKFAPFDGNILRLNMNGEKVPISVIREIVEKIFLYLGRNNLCGKIYRYDDWLQHDGLLFYKERFTYKKLKQILNNNKAFYNSRNGDDLVRRGYYDSRSRWYVRVYILDRIDLKKGEELWGDFDISISDYHIYKLKEIIENKYSVKLNIEEAYTYFQRINVANSQFDSSSAFNCIEFQS</sequence>
<dbReference type="HOGENOM" id="CLU_1438811_0_0_9"/>
<dbReference type="PATRIC" id="fig|931276.5.peg.4149"/>
<evidence type="ECO:0000313" key="2">
    <source>
        <dbReference type="Proteomes" id="UP000011728"/>
    </source>
</evidence>
<dbReference type="Proteomes" id="UP000011728">
    <property type="component" value="Chromosome"/>
</dbReference>
<dbReference type="EMBL" id="CP004121">
    <property type="protein sequence ID" value="AGF57870.1"/>
    <property type="molecule type" value="Genomic_DNA"/>
</dbReference>
<dbReference type="STRING" id="36745.CLSAP_38680"/>
<dbReference type="RefSeq" id="WP_015394181.1">
    <property type="nucleotide sequence ID" value="NC_020291.1"/>
</dbReference>
<proteinExistence type="predicted"/>
<dbReference type="KEGG" id="csr:Cspa_c41170"/>